<accession>A0A175VWL4</accession>
<dbReference type="PROSITE" id="PS51257">
    <property type="entry name" value="PROKAR_LIPOPROTEIN"/>
    <property type="match status" value="1"/>
</dbReference>
<proteinExistence type="predicted"/>
<evidence type="ECO:0000256" key="2">
    <source>
        <dbReference type="SAM" id="SignalP"/>
    </source>
</evidence>
<dbReference type="AlphaFoldDB" id="A0A175VWL4"/>
<feature type="signal peptide" evidence="2">
    <location>
        <begin position="1"/>
        <end position="20"/>
    </location>
</feature>
<sequence>MKTTTTILLTSVLPLGFASACTPATAEDVTPYFLDWGVIDEDDISTGGSSHCTNVLVEHGVDAWNQCIEDTILDIDVNFARRLAKTKRGLWLAGRQSALQCSSNEICGAFPSMPDQVFCMDPQGGEWHSADGSTGNWRTGDILLADGTSGNIYTGESGTNGGSREGQGGLDSGGDGNSGTSSATSLADTVKVMLSLTAAIAVTYCII</sequence>
<evidence type="ECO:0000313" key="4">
    <source>
        <dbReference type="Proteomes" id="UP000078237"/>
    </source>
</evidence>
<comment type="caution">
    <text evidence="3">The sequence shown here is derived from an EMBL/GenBank/DDBJ whole genome shotgun (WGS) entry which is preliminary data.</text>
</comment>
<keyword evidence="2" id="KW-0732">Signal</keyword>
<keyword evidence="4" id="KW-1185">Reference proteome</keyword>
<reference evidence="3 4" key="1">
    <citation type="journal article" date="2016" name="Genome Announc.">
        <title>Genome Sequence of Madurella mycetomatis mm55, Isolated from a Human Mycetoma Case in Sudan.</title>
        <authorList>
            <person name="Smit S."/>
            <person name="Derks M.F."/>
            <person name="Bervoets S."/>
            <person name="Fahal A."/>
            <person name="van Leeuwen W."/>
            <person name="van Belkum A."/>
            <person name="van de Sande W.W."/>
        </authorList>
    </citation>
    <scope>NUCLEOTIDE SEQUENCE [LARGE SCALE GENOMIC DNA]</scope>
    <source>
        <strain evidence="4">mm55</strain>
    </source>
</reference>
<dbReference type="Proteomes" id="UP000078237">
    <property type="component" value="Unassembled WGS sequence"/>
</dbReference>
<gene>
    <name evidence="3" type="ORF">MMYC01_208127</name>
</gene>
<protein>
    <submittedName>
        <fullName evidence="3">Uncharacterized protein</fullName>
    </submittedName>
</protein>
<name>A0A175VWL4_9PEZI</name>
<feature type="region of interest" description="Disordered" evidence="1">
    <location>
        <begin position="154"/>
        <end position="182"/>
    </location>
</feature>
<organism evidence="3 4">
    <name type="scientific">Madurella mycetomatis</name>
    <dbReference type="NCBI Taxonomy" id="100816"/>
    <lineage>
        <taxon>Eukaryota</taxon>
        <taxon>Fungi</taxon>
        <taxon>Dikarya</taxon>
        <taxon>Ascomycota</taxon>
        <taxon>Pezizomycotina</taxon>
        <taxon>Sordariomycetes</taxon>
        <taxon>Sordariomycetidae</taxon>
        <taxon>Sordariales</taxon>
        <taxon>Sordariales incertae sedis</taxon>
        <taxon>Madurella</taxon>
    </lineage>
</organism>
<feature type="compositionally biased region" description="Gly residues" evidence="1">
    <location>
        <begin position="158"/>
        <end position="177"/>
    </location>
</feature>
<dbReference type="OrthoDB" id="3559204at2759"/>
<dbReference type="EMBL" id="LCTW02000274">
    <property type="protein sequence ID" value="KXX75390.1"/>
    <property type="molecule type" value="Genomic_DNA"/>
</dbReference>
<evidence type="ECO:0000313" key="3">
    <source>
        <dbReference type="EMBL" id="KXX75390.1"/>
    </source>
</evidence>
<feature type="chain" id="PRO_5008043417" evidence="2">
    <location>
        <begin position="21"/>
        <end position="207"/>
    </location>
</feature>
<evidence type="ECO:0000256" key="1">
    <source>
        <dbReference type="SAM" id="MobiDB-lite"/>
    </source>
</evidence>
<dbReference type="VEuPathDB" id="FungiDB:MMYC01_208127"/>